<evidence type="ECO:0000313" key="3">
    <source>
        <dbReference type="Proteomes" id="UP001218188"/>
    </source>
</evidence>
<feature type="non-terminal residue" evidence="2">
    <location>
        <position position="120"/>
    </location>
</feature>
<dbReference type="EMBL" id="JARJCM010000122">
    <property type="protein sequence ID" value="KAJ7027610.1"/>
    <property type="molecule type" value="Genomic_DNA"/>
</dbReference>
<accession>A0AAD6SK51</accession>
<gene>
    <name evidence="2" type="ORF">C8F04DRAFT_1122111</name>
</gene>
<dbReference type="AlphaFoldDB" id="A0AAD6SK51"/>
<evidence type="ECO:0000313" key="2">
    <source>
        <dbReference type="EMBL" id="KAJ7027610.1"/>
    </source>
</evidence>
<dbReference type="Proteomes" id="UP001218188">
    <property type="component" value="Unassembled WGS sequence"/>
</dbReference>
<name>A0AAD6SK51_9AGAR</name>
<comment type="caution">
    <text evidence="2">The sequence shown here is derived from an EMBL/GenBank/DDBJ whole genome shotgun (WGS) entry which is preliminary data.</text>
</comment>
<keyword evidence="3" id="KW-1185">Reference proteome</keyword>
<proteinExistence type="predicted"/>
<reference evidence="2" key="1">
    <citation type="submission" date="2023-03" db="EMBL/GenBank/DDBJ databases">
        <title>Massive genome expansion in bonnet fungi (Mycena s.s.) driven by repeated elements and novel gene families across ecological guilds.</title>
        <authorList>
            <consortium name="Lawrence Berkeley National Laboratory"/>
            <person name="Harder C.B."/>
            <person name="Miyauchi S."/>
            <person name="Viragh M."/>
            <person name="Kuo A."/>
            <person name="Thoen E."/>
            <person name="Andreopoulos B."/>
            <person name="Lu D."/>
            <person name="Skrede I."/>
            <person name="Drula E."/>
            <person name="Henrissat B."/>
            <person name="Morin E."/>
            <person name="Kohler A."/>
            <person name="Barry K."/>
            <person name="LaButti K."/>
            <person name="Morin E."/>
            <person name="Salamov A."/>
            <person name="Lipzen A."/>
            <person name="Mereny Z."/>
            <person name="Hegedus B."/>
            <person name="Baldrian P."/>
            <person name="Stursova M."/>
            <person name="Weitz H."/>
            <person name="Taylor A."/>
            <person name="Grigoriev I.V."/>
            <person name="Nagy L.G."/>
            <person name="Martin F."/>
            <person name="Kauserud H."/>
        </authorList>
    </citation>
    <scope>NUCLEOTIDE SEQUENCE</scope>
    <source>
        <strain evidence="2">CBHHK200</strain>
    </source>
</reference>
<protein>
    <submittedName>
        <fullName evidence="2">Uncharacterized protein</fullName>
    </submittedName>
</protein>
<feature type="non-terminal residue" evidence="2">
    <location>
        <position position="1"/>
    </location>
</feature>
<feature type="compositionally biased region" description="Low complexity" evidence="1">
    <location>
        <begin position="94"/>
        <end position="107"/>
    </location>
</feature>
<evidence type="ECO:0000256" key="1">
    <source>
        <dbReference type="SAM" id="MobiDB-lite"/>
    </source>
</evidence>
<sequence length="120" mass="13112">LVSCAVMHYLSYAFTHLLAVHLPQAFVGTSTTRSRMKRAALRSKVRAPTCPSRRGVPALLTARARETSALLGGEESSRRVPSTLFFLHFVSISSSSPSPHHPLASPPRHITASTPLIRRE</sequence>
<organism evidence="2 3">
    <name type="scientific">Mycena alexandri</name>
    <dbReference type="NCBI Taxonomy" id="1745969"/>
    <lineage>
        <taxon>Eukaryota</taxon>
        <taxon>Fungi</taxon>
        <taxon>Dikarya</taxon>
        <taxon>Basidiomycota</taxon>
        <taxon>Agaricomycotina</taxon>
        <taxon>Agaricomycetes</taxon>
        <taxon>Agaricomycetidae</taxon>
        <taxon>Agaricales</taxon>
        <taxon>Marasmiineae</taxon>
        <taxon>Mycenaceae</taxon>
        <taxon>Mycena</taxon>
    </lineage>
</organism>
<feature type="region of interest" description="Disordered" evidence="1">
    <location>
        <begin position="94"/>
        <end position="120"/>
    </location>
</feature>